<keyword evidence="1" id="KW-0812">Transmembrane</keyword>
<organism evidence="2 3">
    <name type="scientific">Cellulophaga baltica</name>
    <dbReference type="NCBI Taxonomy" id="76594"/>
    <lineage>
        <taxon>Bacteria</taxon>
        <taxon>Pseudomonadati</taxon>
        <taxon>Bacteroidota</taxon>
        <taxon>Flavobacteriia</taxon>
        <taxon>Flavobacteriales</taxon>
        <taxon>Flavobacteriaceae</taxon>
        <taxon>Cellulophaga</taxon>
    </lineage>
</organism>
<dbReference type="Proteomes" id="UP000182114">
    <property type="component" value="Unassembled WGS sequence"/>
</dbReference>
<evidence type="ECO:0000256" key="1">
    <source>
        <dbReference type="SAM" id="Phobius"/>
    </source>
</evidence>
<dbReference type="AlphaFoldDB" id="A0A1G7I7W5"/>
<feature type="transmembrane region" description="Helical" evidence="1">
    <location>
        <begin position="27"/>
        <end position="48"/>
    </location>
</feature>
<dbReference type="eggNOG" id="ENOG5030VBD">
    <property type="taxonomic scope" value="Bacteria"/>
</dbReference>
<name>A0A1G7I7W5_9FLAO</name>
<evidence type="ECO:0000313" key="2">
    <source>
        <dbReference type="EMBL" id="SDF08765.1"/>
    </source>
</evidence>
<keyword evidence="3" id="KW-1185">Reference proteome</keyword>
<feature type="transmembrane region" description="Helical" evidence="1">
    <location>
        <begin position="243"/>
        <end position="267"/>
    </location>
</feature>
<protein>
    <submittedName>
        <fullName evidence="2">Uncharacterized protein</fullName>
    </submittedName>
</protein>
<proteinExistence type="predicted"/>
<keyword evidence="1" id="KW-0472">Membrane</keyword>
<evidence type="ECO:0000313" key="3">
    <source>
        <dbReference type="Proteomes" id="UP000182114"/>
    </source>
</evidence>
<sequence length="297" mass="34077">MEYLEKIDWPFIWSIVRDTVIPHSGTLIFNTLLFLFLGFAISLTYSIAIAKKKLLKRKPKYYNWAVKLYIPIVILSFLYVFGQIGLIRGIYKCLEKEKTNIVTGIYTNTLGFAFETEESKNDFISKIQATAIDTKNRSDEFIFQLRKESKNHNSGYSLVDSGKNKIADYLITKYGTDIYKAGVYAMLNLAVAKAAHTNLDDVMAYDDFSAGMDFLISVGHRDIEMAVLEKLDTWFTSLLSNQYWAMVKSLLLLAFIIVLIPIAEFFIYKQWIEPKLLEKELLTAQEHKPNPVGTPLE</sequence>
<keyword evidence="1" id="KW-1133">Transmembrane helix</keyword>
<reference evidence="3" key="1">
    <citation type="submission" date="2016-10" db="EMBL/GenBank/DDBJ databases">
        <authorList>
            <person name="Varghese N."/>
            <person name="Submissions S."/>
        </authorList>
    </citation>
    <scope>NUCLEOTIDE SEQUENCE [LARGE SCALE GENOMIC DNA]</scope>
    <source>
        <strain evidence="3">DSM 24729</strain>
    </source>
</reference>
<feature type="transmembrane region" description="Helical" evidence="1">
    <location>
        <begin position="68"/>
        <end position="91"/>
    </location>
</feature>
<dbReference type="RefSeq" id="WP_074538638.1">
    <property type="nucleotide sequence ID" value="NZ_FNBD01000007.1"/>
</dbReference>
<gene>
    <name evidence="2" type="ORF">SAMN04487992_10795</name>
</gene>
<dbReference type="EMBL" id="FNBD01000007">
    <property type="protein sequence ID" value="SDF08765.1"/>
    <property type="molecule type" value="Genomic_DNA"/>
</dbReference>
<accession>A0A1G7I7W5</accession>